<dbReference type="InterPro" id="IPR003423">
    <property type="entry name" value="OMP_efflux"/>
</dbReference>
<evidence type="ECO:0000256" key="1">
    <source>
        <dbReference type="ARBA" id="ARBA00004442"/>
    </source>
</evidence>
<dbReference type="Proteomes" id="UP000027601">
    <property type="component" value="Unassembled WGS sequence"/>
</dbReference>
<comment type="similarity">
    <text evidence="2">Belongs to the outer membrane factor (OMF) (TC 1.B.17) family.</text>
</comment>
<dbReference type="GO" id="GO:1990281">
    <property type="term" value="C:efflux pump complex"/>
    <property type="evidence" value="ECO:0007669"/>
    <property type="project" value="TreeGrafter"/>
</dbReference>
<evidence type="ECO:0000256" key="2">
    <source>
        <dbReference type="ARBA" id="ARBA00007613"/>
    </source>
</evidence>
<sequence length="462" mass="52391">MLNLYNAISYVYMMIKKMFLDKILLLIVLLALFTNSVEAQDSSLSQDKDTLVLTIESAMKIALSESPIVKISEKEVVLKKEINKEAYAALFPDINLSGTYSRTIKKQTMAMQFGEETTTIQVGRDNTYNGGMIISLPIFAPALYKTINLTKTDIGLATEKARFSKLDLINQIKKAFYQLLLAQDSYSVLTRSYRQAEANFNIVNAKFIHGTVSEFDKIRAEVQMRNLKPSVVSAHNGVNLAKLQLKVLMGIDANYELVINGGLKEYEMEMFISKENNVYYNLSNNSDLKQLDLSNKLLQNTLKLQQTNFMPTLSASFNYLYMSMNDNFRISSYDWYPYSTFGLSLTIPLYKASNFNKLKQTKIQIQQLALNRLNLERQLNMKISSYLDSMNASSEQLMSNKESVAQAEKGRQIASKRYDVGKGTILELNDSELALTQAQLVYNQSIYDFLVAKADLELVLGE</sequence>
<accession>A0A069DCH5</accession>
<keyword evidence="3" id="KW-0813">Transport</keyword>
<dbReference type="eggNOG" id="COG1538">
    <property type="taxonomic scope" value="Bacteria"/>
</dbReference>
<dbReference type="GO" id="GO:0015562">
    <property type="term" value="F:efflux transmembrane transporter activity"/>
    <property type="evidence" value="ECO:0007669"/>
    <property type="project" value="InterPro"/>
</dbReference>
<keyword evidence="9" id="KW-1185">Reference proteome</keyword>
<dbReference type="Pfam" id="PF02321">
    <property type="entry name" value="OEP"/>
    <property type="match status" value="2"/>
</dbReference>
<comment type="caution">
    <text evidence="8">The sequence shown here is derived from an EMBL/GenBank/DDBJ whole genome shotgun (WGS) entry which is preliminary data.</text>
</comment>
<evidence type="ECO:0000256" key="3">
    <source>
        <dbReference type="ARBA" id="ARBA00022448"/>
    </source>
</evidence>
<evidence type="ECO:0000313" key="8">
    <source>
        <dbReference type="EMBL" id="GAK38039.1"/>
    </source>
</evidence>
<gene>
    <name evidence="8" type="ORF">JCM15093_3334</name>
</gene>
<evidence type="ECO:0000313" key="9">
    <source>
        <dbReference type="Proteomes" id="UP000027601"/>
    </source>
</evidence>
<dbReference type="AlphaFoldDB" id="A0A069DCH5"/>
<name>A0A069DCH5_9BACE</name>
<dbReference type="GO" id="GO:0009279">
    <property type="term" value="C:cell outer membrane"/>
    <property type="evidence" value="ECO:0007669"/>
    <property type="project" value="UniProtKB-SubCell"/>
</dbReference>
<evidence type="ECO:0000256" key="4">
    <source>
        <dbReference type="ARBA" id="ARBA00022452"/>
    </source>
</evidence>
<keyword evidence="4" id="KW-1134">Transmembrane beta strand</keyword>
<evidence type="ECO:0000256" key="5">
    <source>
        <dbReference type="ARBA" id="ARBA00022692"/>
    </source>
</evidence>
<comment type="subcellular location">
    <subcellularLocation>
        <location evidence="1">Cell outer membrane</location>
    </subcellularLocation>
</comment>
<dbReference type="EMBL" id="BAJS01000036">
    <property type="protein sequence ID" value="GAK38039.1"/>
    <property type="molecule type" value="Genomic_DNA"/>
</dbReference>
<reference evidence="8 9" key="1">
    <citation type="journal article" date="2015" name="Microbes Environ.">
        <title>Distribution and evolution of nitrogen fixation genes in the phylum bacteroidetes.</title>
        <authorList>
            <person name="Inoue J."/>
            <person name="Oshima K."/>
            <person name="Suda W."/>
            <person name="Sakamoto M."/>
            <person name="Iino T."/>
            <person name="Noda S."/>
            <person name="Hongoh Y."/>
            <person name="Hattori M."/>
            <person name="Ohkuma M."/>
        </authorList>
    </citation>
    <scope>NUCLEOTIDE SEQUENCE [LARGE SCALE GENOMIC DNA]</scope>
    <source>
        <strain evidence="8 9">JCM 15093</strain>
    </source>
</reference>
<dbReference type="InterPro" id="IPR051906">
    <property type="entry name" value="TolC-like"/>
</dbReference>
<keyword evidence="5" id="KW-0812">Transmembrane</keyword>
<protein>
    <submittedName>
        <fullName evidence="8">Outer membrane efflux protein</fullName>
    </submittedName>
</protein>
<dbReference type="STRING" id="1121097.GCA_000428125_02616"/>
<evidence type="ECO:0000256" key="7">
    <source>
        <dbReference type="ARBA" id="ARBA00023237"/>
    </source>
</evidence>
<dbReference type="Gene3D" id="1.20.1600.10">
    <property type="entry name" value="Outer membrane efflux proteins (OEP)"/>
    <property type="match status" value="1"/>
</dbReference>
<proteinExistence type="inferred from homology"/>
<dbReference type="GO" id="GO:0015288">
    <property type="term" value="F:porin activity"/>
    <property type="evidence" value="ECO:0007669"/>
    <property type="project" value="TreeGrafter"/>
</dbReference>
<dbReference type="PANTHER" id="PTHR30026">
    <property type="entry name" value="OUTER MEMBRANE PROTEIN TOLC"/>
    <property type="match status" value="1"/>
</dbReference>
<evidence type="ECO:0000256" key="6">
    <source>
        <dbReference type="ARBA" id="ARBA00023136"/>
    </source>
</evidence>
<dbReference type="PANTHER" id="PTHR30026:SF20">
    <property type="entry name" value="OUTER MEMBRANE PROTEIN TOLC"/>
    <property type="match status" value="1"/>
</dbReference>
<organism evidence="8 9">
    <name type="scientific">Bacteroides graminisolvens DSM 19988 = JCM 15093</name>
    <dbReference type="NCBI Taxonomy" id="1121097"/>
    <lineage>
        <taxon>Bacteria</taxon>
        <taxon>Pseudomonadati</taxon>
        <taxon>Bacteroidota</taxon>
        <taxon>Bacteroidia</taxon>
        <taxon>Bacteroidales</taxon>
        <taxon>Bacteroidaceae</taxon>
        <taxon>Bacteroides</taxon>
    </lineage>
</organism>
<dbReference type="SUPFAM" id="SSF56954">
    <property type="entry name" value="Outer membrane efflux proteins (OEP)"/>
    <property type="match status" value="1"/>
</dbReference>
<keyword evidence="6" id="KW-0472">Membrane</keyword>
<keyword evidence="7" id="KW-0998">Cell outer membrane</keyword>